<evidence type="ECO:0000256" key="3">
    <source>
        <dbReference type="ARBA" id="ARBA00022692"/>
    </source>
</evidence>
<evidence type="ECO:0000256" key="2">
    <source>
        <dbReference type="ARBA" id="ARBA00022475"/>
    </source>
</evidence>
<dbReference type="InterPro" id="IPR050250">
    <property type="entry name" value="Macrolide_Exporter_MacB"/>
</dbReference>
<accession>X0XWQ3</accession>
<reference evidence="8" key="1">
    <citation type="journal article" date="2014" name="Front. Microbiol.">
        <title>High frequency of phylogenetically diverse reductive dehalogenase-homologous genes in deep subseafloor sedimentary metagenomes.</title>
        <authorList>
            <person name="Kawai M."/>
            <person name="Futagami T."/>
            <person name="Toyoda A."/>
            <person name="Takaki Y."/>
            <person name="Nishi S."/>
            <person name="Hori S."/>
            <person name="Arai W."/>
            <person name="Tsubouchi T."/>
            <person name="Morono Y."/>
            <person name="Uchiyama I."/>
            <person name="Ito T."/>
            <person name="Fujiyama A."/>
            <person name="Inagaki F."/>
            <person name="Takami H."/>
        </authorList>
    </citation>
    <scope>NUCLEOTIDE SEQUENCE</scope>
    <source>
        <strain evidence="8">Expedition CK06-06</strain>
    </source>
</reference>
<feature type="non-terminal residue" evidence="8">
    <location>
        <position position="1"/>
    </location>
</feature>
<dbReference type="GO" id="GO:0022857">
    <property type="term" value="F:transmembrane transporter activity"/>
    <property type="evidence" value="ECO:0007669"/>
    <property type="project" value="TreeGrafter"/>
</dbReference>
<feature type="domain" description="ABC3 transporter permease C-terminal" evidence="7">
    <location>
        <begin position="48"/>
        <end position="157"/>
    </location>
</feature>
<dbReference type="Pfam" id="PF02687">
    <property type="entry name" value="FtsX"/>
    <property type="match status" value="1"/>
</dbReference>
<dbReference type="EMBL" id="BARS01040973">
    <property type="protein sequence ID" value="GAG40973.1"/>
    <property type="molecule type" value="Genomic_DNA"/>
</dbReference>
<evidence type="ECO:0000313" key="8">
    <source>
        <dbReference type="EMBL" id="GAG40973.1"/>
    </source>
</evidence>
<protein>
    <recommendedName>
        <fullName evidence="7">ABC3 transporter permease C-terminal domain-containing protein</fullName>
    </recommendedName>
</protein>
<sequence length="168" mass="19305">NGFYSTVDFIKVKWKEMMAHYPLNLRFLDTGLEMRYENDIRQMKLTRLFSMVSILICCLGLLGLISFSTEQKTKEIAIRKVLGASINEIIYTLFKPIFWLVFLALIVATPVAYWFARKWLSGFAYQTPISLLVFILSGVVALILAFLTTGYHSWRAAVSKPADTLKYE</sequence>
<dbReference type="InterPro" id="IPR003838">
    <property type="entry name" value="ABC3_permease_C"/>
</dbReference>
<feature type="transmembrane region" description="Helical" evidence="6">
    <location>
        <begin position="89"/>
        <end position="116"/>
    </location>
</feature>
<feature type="transmembrane region" description="Helical" evidence="6">
    <location>
        <begin position="48"/>
        <end position="68"/>
    </location>
</feature>
<organism evidence="8">
    <name type="scientific">marine sediment metagenome</name>
    <dbReference type="NCBI Taxonomy" id="412755"/>
    <lineage>
        <taxon>unclassified sequences</taxon>
        <taxon>metagenomes</taxon>
        <taxon>ecological metagenomes</taxon>
    </lineage>
</organism>
<evidence type="ECO:0000256" key="4">
    <source>
        <dbReference type="ARBA" id="ARBA00022989"/>
    </source>
</evidence>
<evidence type="ECO:0000256" key="1">
    <source>
        <dbReference type="ARBA" id="ARBA00004651"/>
    </source>
</evidence>
<evidence type="ECO:0000259" key="7">
    <source>
        <dbReference type="Pfam" id="PF02687"/>
    </source>
</evidence>
<comment type="caution">
    <text evidence="8">The sequence shown here is derived from an EMBL/GenBank/DDBJ whole genome shotgun (WGS) entry which is preliminary data.</text>
</comment>
<evidence type="ECO:0000256" key="5">
    <source>
        <dbReference type="ARBA" id="ARBA00023136"/>
    </source>
</evidence>
<keyword evidence="4 6" id="KW-1133">Transmembrane helix</keyword>
<gene>
    <name evidence="8" type="ORF">S01H1_62390</name>
</gene>
<dbReference type="PANTHER" id="PTHR30572">
    <property type="entry name" value="MEMBRANE COMPONENT OF TRANSPORTER-RELATED"/>
    <property type="match status" value="1"/>
</dbReference>
<proteinExistence type="predicted"/>
<name>X0XWQ3_9ZZZZ</name>
<keyword evidence="5 6" id="KW-0472">Membrane</keyword>
<dbReference type="GO" id="GO:0005886">
    <property type="term" value="C:plasma membrane"/>
    <property type="evidence" value="ECO:0007669"/>
    <property type="project" value="UniProtKB-SubCell"/>
</dbReference>
<dbReference type="PANTHER" id="PTHR30572:SF18">
    <property type="entry name" value="ABC-TYPE MACROLIDE FAMILY EXPORT SYSTEM PERMEASE COMPONENT 2"/>
    <property type="match status" value="1"/>
</dbReference>
<dbReference type="AlphaFoldDB" id="X0XWQ3"/>
<keyword evidence="3 6" id="KW-0812">Transmembrane</keyword>
<feature type="transmembrane region" description="Helical" evidence="6">
    <location>
        <begin position="128"/>
        <end position="147"/>
    </location>
</feature>
<comment type="subcellular location">
    <subcellularLocation>
        <location evidence="1">Cell membrane</location>
        <topology evidence="1">Multi-pass membrane protein</topology>
    </subcellularLocation>
</comment>
<keyword evidence="2" id="KW-1003">Cell membrane</keyword>
<evidence type="ECO:0000256" key="6">
    <source>
        <dbReference type="SAM" id="Phobius"/>
    </source>
</evidence>